<feature type="compositionally biased region" description="Basic and acidic residues" evidence="1">
    <location>
        <begin position="255"/>
        <end position="264"/>
    </location>
</feature>
<evidence type="ECO:0000313" key="2">
    <source>
        <dbReference type="EMBL" id="SNQ46263.1"/>
    </source>
</evidence>
<dbReference type="Gene3D" id="3.90.550.10">
    <property type="entry name" value="Spore Coat Polysaccharide Biosynthesis Protein SpsA, Chain A"/>
    <property type="match status" value="2"/>
</dbReference>
<reference evidence="2 3" key="1">
    <citation type="submission" date="2017-06" db="EMBL/GenBank/DDBJ databases">
        <authorList>
            <person name="Kim H.J."/>
            <person name="Triplett B.A."/>
        </authorList>
    </citation>
    <scope>NUCLEOTIDE SEQUENCE [LARGE SCALE GENOMIC DNA]</scope>
    <source>
        <strain evidence="2">FRACA_ARgP5</strain>
    </source>
</reference>
<dbReference type="OrthoDB" id="5672604at2"/>
<dbReference type="InterPro" id="IPR029044">
    <property type="entry name" value="Nucleotide-diphossugar_trans"/>
</dbReference>
<dbReference type="Proteomes" id="UP000234331">
    <property type="component" value="Unassembled WGS sequence"/>
</dbReference>
<keyword evidence="2" id="KW-0808">Transferase</keyword>
<proteinExistence type="predicted"/>
<dbReference type="EMBL" id="FZMO01000037">
    <property type="protein sequence ID" value="SNQ46263.1"/>
    <property type="molecule type" value="Genomic_DNA"/>
</dbReference>
<keyword evidence="3" id="KW-1185">Reference proteome</keyword>
<name>A0A2I2KKS8_9ACTN</name>
<gene>
    <name evidence="2" type="ORF">FRACA_1310012</name>
</gene>
<dbReference type="SUPFAM" id="SSF53448">
    <property type="entry name" value="Nucleotide-diphospho-sugar transferases"/>
    <property type="match status" value="2"/>
</dbReference>
<evidence type="ECO:0000256" key="1">
    <source>
        <dbReference type="SAM" id="MobiDB-lite"/>
    </source>
</evidence>
<dbReference type="GO" id="GO:0016740">
    <property type="term" value="F:transferase activity"/>
    <property type="evidence" value="ECO:0007669"/>
    <property type="project" value="UniProtKB-KW"/>
</dbReference>
<protein>
    <submittedName>
        <fullName evidence="2">Glycosyl transferase family 8</fullName>
    </submittedName>
</protein>
<organism evidence="2 3">
    <name type="scientific">Frankia canadensis</name>
    <dbReference type="NCBI Taxonomy" id="1836972"/>
    <lineage>
        <taxon>Bacteria</taxon>
        <taxon>Bacillati</taxon>
        <taxon>Actinomycetota</taxon>
        <taxon>Actinomycetes</taxon>
        <taxon>Frankiales</taxon>
        <taxon>Frankiaceae</taxon>
        <taxon>Frankia</taxon>
    </lineage>
</organism>
<feature type="region of interest" description="Disordered" evidence="1">
    <location>
        <begin position="243"/>
        <end position="264"/>
    </location>
</feature>
<dbReference type="AlphaFoldDB" id="A0A2I2KKS8"/>
<accession>A0A2I2KKS8</accession>
<evidence type="ECO:0000313" key="3">
    <source>
        <dbReference type="Proteomes" id="UP000234331"/>
    </source>
</evidence>
<sequence>MAAAKNVEAVVINWKRPQNVGRIVRALRNQSTACTVTICDTHPEPRFALPAEVLGAADRVYRWQHNTGPYSRFVPLAAYDHEFTFFVDDDMVPGRRCVEHFVETAGSLPDLGVIGQLGRVIPESGVYSPRDVPRLPRAREVDVLVRGFFVRTRNLHHVAQLRWLMNYVDETVPEDDMVLCVAMRLCGGLRNYLTPSDPDPATLMNEAELPDPHALHRRPDHLRRRVDFMRAALDLGWPALRPAGPAHAPAPRLPRQPDRDQVDRDRVDVVPAAARPGTNGARRPRRSPSKGVLYLALGEEYGRLATDSARTLRLHGYDGPVRVVTDRPSRDLADLECEAHVVGELSRGFASRFHKTQLYRWSFERTLFLDADTVVISSIGEIWEQLAGHDMAMAPDMHASVGHVLAHSVNDPARRAPEYQLMRDLGLTGRRYYNSGVMLFGQGRRTADAFDRWHREWNRFRGEDQLALVRAIAASGLRVRTLDSSWNRRPRAFASVDEARASGVRILHFLSRQRTLLTDTYLGVVAEYLG</sequence>